<proteinExistence type="inferred from homology"/>
<dbReference type="Proteomes" id="UP000002613">
    <property type="component" value="Chromosome"/>
</dbReference>
<dbReference type="PANTHER" id="PTHR30302">
    <property type="entry name" value="HYDROGENASE 1 MATURATION PROTEASE"/>
    <property type="match status" value="1"/>
</dbReference>
<organism evidence="5 6">
    <name type="scientific">Ferroglobus placidus (strain DSM 10642 / AEDII12DO)</name>
    <dbReference type="NCBI Taxonomy" id="589924"/>
    <lineage>
        <taxon>Archaea</taxon>
        <taxon>Methanobacteriati</taxon>
        <taxon>Methanobacteriota</taxon>
        <taxon>Archaeoglobi</taxon>
        <taxon>Archaeoglobales</taxon>
        <taxon>Archaeoglobaceae</taxon>
        <taxon>Ferroglobus</taxon>
    </lineage>
</organism>
<dbReference type="OrthoDB" id="50435at2157"/>
<comment type="similarity">
    <text evidence="1">Belongs to the peptidase A31 family.</text>
</comment>
<dbReference type="AlphaFoldDB" id="D3S1L4"/>
<gene>
    <name evidence="5" type="ordered locus">Ferp_2361</name>
</gene>
<dbReference type="Gene3D" id="3.40.50.1450">
    <property type="entry name" value="HybD-like"/>
    <property type="match status" value="1"/>
</dbReference>
<dbReference type="GO" id="GO:0004190">
    <property type="term" value="F:aspartic-type endopeptidase activity"/>
    <property type="evidence" value="ECO:0007669"/>
    <property type="project" value="UniProtKB-KW"/>
</dbReference>
<dbReference type="InterPro" id="IPR023430">
    <property type="entry name" value="Pept_HybD-like_dom_sf"/>
</dbReference>
<dbReference type="PANTHER" id="PTHR30302:SF1">
    <property type="entry name" value="HYDROGENASE 2 MATURATION PROTEASE"/>
    <property type="match status" value="1"/>
</dbReference>
<dbReference type="PRINTS" id="PR00446">
    <property type="entry name" value="HYDRGNUPTAKE"/>
</dbReference>
<keyword evidence="6" id="KW-1185">Reference proteome</keyword>
<sequence>MIVVIGVGNLLMKDDGFGIHVIERLKAENINAEIVDAMTNVQILLSAMEGKRKAIIVDAIDFEGEVGEIKIIRFDPEKIPEDLKLSVHDIHFRDAIAMAKGIYDLPDEIVVVGVKPKEIKPEIGLSEELEKRIEEVVEIIKRKITSSGT</sequence>
<name>D3S1L4_FERPA</name>
<reference evidence="5 6" key="2">
    <citation type="journal article" date="2011" name="Stand. Genomic Sci.">
        <title>Complete genome sequence of Ferroglobus placidus AEDII12DO.</title>
        <authorList>
            <person name="Anderson I."/>
            <person name="Risso C."/>
            <person name="Holmes D."/>
            <person name="Lucas S."/>
            <person name="Copeland A."/>
            <person name="Lapidus A."/>
            <person name="Cheng J.F."/>
            <person name="Bruce D."/>
            <person name="Goodwin L."/>
            <person name="Pitluck S."/>
            <person name="Saunders E."/>
            <person name="Brettin T."/>
            <person name="Detter J.C."/>
            <person name="Han C."/>
            <person name="Tapia R."/>
            <person name="Larimer F."/>
            <person name="Land M."/>
            <person name="Hauser L."/>
            <person name="Woyke T."/>
            <person name="Lovley D."/>
            <person name="Kyrpides N."/>
            <person name="Ivanova N."/>
        </authorList>
    </citation>
    <scope>NUCLEOTIDE SEQUENCE [LARGE SCALE GENOMIC DNA]</scope>
    <source>
        <strain evidence="6">DSM 10642 / AEDII12DO</strain>
    </source>
</reference>
<protein>
    <submittedName>
        <fullName evidence="5">Hydrogenase maturation protease</fullName>
    </submittedName>
</protein>
<evidence type="ECO:0000256" key="1">
    <source>
        <dbReference type="ARBA" id="ARBA00006814"/>
    </source>
</evidence>
<dbReference type="STRING" id="589924.Ferp_2361"/>
<dbReference type="eggNOG" id="arCOG04429">
    <property type="taxonomic scope" value="Archaea"/>
</dbReference>
<dbReference type="PaxDb" id="589924-Ferp_2361"/>
<dbReference type="Pfam" id="PF01750">
    <property type="entry name" value="HycI"/>
    <property type="match status" value="1"/>
</dbReference>
<dbReference type="KEGG" id="fpl:Ferp_2361"/>
<keyword evidence="4" id="KW-0378">Hydrolase</keyword>
<dbReference type="InterPro" id="IPR000671">
    <property type="entry name" value="Peptidase_A31"/>
</dbReference>
<accession>D3S1L4</accession>
<dbReference type="HOGENOM" id="CLU_099037_0_2_2"/>
<evidence type="ECO:0000313" key="5">
    <source>
        <dbReference type="EMBL" id="ADC66478.1"/>
    </source>
</evidence>
<evidence type="ECO:0000256" key="3">
    <source>
        <dbReference type="ARBA" id="ARBA00022750"/>
    </source>
</evidence>
<keyword evidence="2 5" id="KW-0645">Protease</keyword>
<dbReference type="NCBIfam" id="TIGR00072">
    <property type="entry name" value="hydrog_prot"/>
    <property type="match status" value="1"/>
</dbReference>
<dbReference type="SUPFAM" id="SSF53163">
    <property type="entry name" value="HybD-like"/>
    <property type="match status" value="1"/>
</dbReference>
<dbReference type="GO" id="GO:0008047">
    <property type="term" value="F:enzyme activator activity"/>
    <property type="evidence" value="ECO:0007669"/>
    <property type="project" value="InterPro"/>
</dbReference>
<dbReference type="CDD" id="cd00518">
    <property type="entry name" value="H2MP"/>
    <property type="match status" value="1"/>
</dbReference>
<reference evidence="6" key="1">
    <citation type="submission" date="2010-02" db="EMBL/GenBank/DDBJ databases">
        <title>Complete sequence of Ferroglobus placidus DSM 10642.</title>
        <authorList>
            <consortium name="US DOE Joint Genome Institute"/>
            <person name="Lucas S."/>
            <person name="Copeland A."/>
            <person name="Lapidus A."/>
            <person name="Cheng J.-F."/>
            <person name="Bruce D."/>
            <person name="Goodwin L."/>
            <person name="Pitluck S."/>
            <person name="Saunders E."/>
            <person name="Brettin T."/>
            <person name="Detter J.C."/>
            <person name="Han C."/>
            <person name="Tapia R."/>
            <person name="Larimer F."/>
            <person name="Land M."/>
            <person name="Hauser L."/>
            <person name="Kyrpides N."/>
            <person name="Ivanova N."/>
            <person name="Holmes D."/>
            <person name="Lovley D."/>
            <person name="Kyrpides N."/>
            <person name="Anderson I.J."/>
            <person name="Woyke T."/>
        </authorList>
    </citation>
    <scope>NUCLEOTIDE SEQUENCE [LARGE SCALE GENOMIC DNA]</scope>
    <source>
        <strain evidence="6">DSM 10642 / AEDII12DO</strain>
    </source>
</reference>
<evidence type="ECO:0000256" key="2">
    <source>
        <dbReference type="ARBA" id="ARBA00022670"/>
    </source>
</evidence>
<dbReference type="EMBL" id="CP001899">
    <property type="protein sequence ID" value="ADC66478.1"/>
    <property type="molecule type" value="Genomic_DNA"/>
</dbReference>
<dbReference type="GO" id="GO:0016485">
    <property type="term" value="P:protein processing"/>
    <property type="evidence" value="ECO:0007669"/>
    <property type="project" value="TreeGrafter"/>
</dbReference>
<dbReference type="GeneID" id="8779902"/>
<keyword evidence="3" id="KW-0064">Aspartyl protease</keyword>
<evidence type="ECO:0000313" key="6">
    <source>
        <dbReference type="Proteomes" id="UP000002613"/>
    </source>
</evidence>
<dbReference type="RefSeq" id="WP_012966814.1">
    <property type="nucleotide sequence ID" value="NC_013849.1"/>
</dbReference>
<evidence type="ECO:0000256" key="4">
    <source>
        <dbReference type="ARBA" id="ARBA00022801"/>
    </source>
</evidence>